<evidence type="ECO:0000259" key="5">
    <source>
        <dbReference type="Pfam" id="PF22780"/>
    </source>
</evidence>
<evidence type="ECO:0000259" key="4">
    <source>
        <dbReference type="Pfam" id="PF03486"/>
    </source>
</evidence>
<evidence type="ECO:0000256" key="2">
    <source>
        <dbReference type="ARBA" id="ARBA00022630"/>
    </source>
</evidence>
<dbReference type="AlphaFoldDB" id="A0A2G9YXP0"/>
<dbReference type="InterPro" id="IPR004792">
    <property type="entry name" value="BaiN-like"/>
</dbReference>
<dbReference type="PRINTS" id="PR00368">
    <property type="entry name" value="FADPNR"/>
</dbReference>
<protein>
    <submittedName>
        <fullName evidence="6">Aminoacetone oxidase family FAD-binding enzyme</fullName>
    </submittedName>
</protein>
<evidence type="ECO:0000313" key="7">
    <source>
        <dbReference type="Proteomes" id="UP000230273"/>
    </source>
</evidence>
<keyword evidence="3" id="KW-0274">FAD</keyword>
<dbReference type="SUPFAM" id="SSF51905">
    <property type="entry name" value="FAD/NAD(P)-binding domain"/>
    <property type="match status" value="1"/>
</dbReference>
<keyword evidence="2" id="KW-0285">Flavoprotein</keyword>
<dbReference type="InterPro" id="IPR055178">
    <property type="entry name" value="RsdA/BaiN/AoA(So)-like_dom"/>
</dbReference>
<comment type="cofactor">
    <cofactor evidence="1">
        <name>FAD</name>
        <dbReference type="ChEBI" id="CHEBI:57692"/>
    </cofactor>
</comment>
<dbReference type="InterPro" id="IPR057661">
    <property type="entry name" value="RsdA/BaiN/AoA(So)_Rossmann"/>
</dbReference>
<dbReference type="Proteomes" id="UP000230273">
    <property type="component" value="Unassembled WGS sequence"/>
</dbReference>
<reference evidence="6 7" key="1">
    <citation type="submission" date="2017-09" db="EMBL/GenBank/DDBJ databases">
        <title>Depth-based differentiation of microbial function through sediment-hosted aquifers and enrichment of novel symbionts in the deep terrestrial subsurface.</title>
        <authorList>
            <person name="Probst A.J."/>
            <person name="Ladd B."/>
            <person name="Jarett J.K."/>
            <person name="Geller-Mcgrath D.E."/>
            <person name="Sieber C.M."/>
            <person name="Emerson J.B."/>
            <person name="Anantharaman K."/>
            <person name="Thomas B.C."/>
            <person name="Malmstrom R."/>
            <person name="Stieglmeier M."/>
            <person name="Klingl A."/>
            <person name="Woyke T."/>
            <person name="Ryan C.M."/>
            <person name="Banfield J.F."/>
        </authorList>
    </citation>
    <scope>NUCLEOTIDE SEQUENCE [LARGE SCALE GENOMIC DNA]</scope>
    <source>
        <strain evidence="6">CG23_combo_of_CG06-09_8_20_14_all_38_19</strain>
    </source>
</reference>
<evidence type="ECO:0000313" key="6">
    <source>
        <dbReference type="EMBL" id="PIP23221.1"/>
    </source>
</evidence>
<gene>
    <name evidence="6" type="ORF">COX36_04550</name>
</gene>
<name>A0A2G9YXP0_9BACT</name>
<dbReference type="InterPro" id="IPR036188">
    <property type="entry name" value="FAD/NAD-bd_sf"/>
</dbReference>
<dbReference type="PANTHER" id="PTHR42887:SF2">
    <property type="entry name" value="OS12G0638800 PROTEIN"/>
    <property type="match status" value="1"/>
</dbReference>
<accession>A0A2G9YXP0</accession>
<proteinExistence type="predicted"/>
<dbReference type="Pfam" id="PF03486">
    <property type="entry name" value="HI0933_like"/>
    <property type="match status" value="1"/>
</dbReference>
<dbReference type="Pfam" id="PF22780">
    <property type="entry name" value="HI0933_like_1st"/>
    <property type="match status" value="1"/>
</dbReference>
<feature type="domain" description="RsdA/BaiN/AoA(So)-like insert" evidence="5">
    <location>
        <begin position="244"/>
        <end position="394"/>
    </location>
</feature>
<feature type="domain" description="RsdA/BaiN/AoA(So)-like Rossmann fold-like" evidence="4">
    <location>
        <begin position="9"/>
        <end position="447"/>
    </location>
</feature>
<dbReference type="Gene3D" id="1.10.8.260">
    <property type="entry name" value="HI0933 insert domain-like"/>
    <property type="match status" value="1"/>
</dbReference>
<organism evidence="6 7">
    <name type="scientific">Candidatus Nealsonbacteria bacterium CG23_combo_of_CG06-09_8_20_14_all_38_19</name>
    <dbReference type="NCBI Taxonomy" id="1974721"/>
    <lineage>
        <taxon>Bacteria</taxon>
        <taxon>Candidatus Nealsoniibacteriota</taxon>
    </lineage>
</organism>
<dbReference type="Gene3D" id="3.50.50.60">
    <property type="entry name" value="FAD/NAD(P)-binding domain"/>
    <property type="match status" value="1"/>
</dbReference>
<dbReference type="EMBL" id="PCRP01000071">
    <property type="protein sequence ID" value="PIP23221.1"/>
    <property type="molecule type" value="Genomic_DNA"/>
</dbReference>
<dbReference type="InterPro" id="IPR023166">
    <property type="entry name" value="BaiN-like_dom_sf"/>
</dbReference>
<dbReference type="PRINTS" id="PR00411">
    <property type="entry name" value="PNDRDTASEI"/>
</dbReference>
<dbReference type="Gene3D" id="2.40.30.10">
    <property type="entry name" value="Translation factors"/>
    <property type="match status" value="1"/>
</dbReference>
<evidence type="ECO:0000256" key="3">
    <source>
        <dbReference type="ARBA" id="ARBA00022827"/>
    </source>
</evidence>
<sequence length="454" mass="50332">MQEQRTKFDIAVVGGGPAGIMAAGQAAELGAKVLLLEKNSRAGRKILITGKGRSNITHAEFDLRKLVAEYGKNGPFLFHAFSVFGVKDVIKFFEDRGLKTKVERGKRIFPVSDNAQDVVDVLVNYLKNNDVKIMYNSEVKNFEKKNNRIEKIILKNGKEIIADNYIICTGGKSYPATGSTGDGYKFAKDLGHKIVEPRPALVPIKMELLRPSEGGVSLRASSFSGSIPDDRTSGYSAAKRKENWAKELQGLSLKNVEITVLQNNKKQTARFGECLFTHFGLSGPIILDISKTVGELLKKGIVKLSLDLKPALGFSNLDVRLQRDFRKYQKKNFKNCLDDLLPKKLIPFVIKLSGIDPEKKAGDITREERYKLVKSLKNIEMEVVSLLGFDCAIVTSGGVSLDEIDHKTMKSKIIDNLYFAGEVIDVDGPTGGYNLQMCWSTGFLAGERTARRFN</sequence>
<dbReference type="SUPFAM" id="SSF160996">
    <property type="entry name" value="HI0933 insert domain-like"/>
    <property type="match status" value="1"/>
</dbReference>
<dbReference type="NCBIfam" id="TIGR00275">
    <property type="entry name" value="aminoacetone oxidase family FAD-binding enzyme"/>
    <property type="match status" value="2"/>
</dbReference>
<comment type="caution">
    <text evidence="6">The sequence shown here is derived from an EMBL/GenBank/DDBJ whole genome shotgun (WGS) entry which is preliminary data.</text>
</comment>
<evidence type="ECO:0000256" key="1">
    <source>
        <dbReference type="ARBA" id="ARBA00001974"/>
    </source>
</evidence>
<dbReference type="PANTHER" id="PTHR42887">
    <property type="entry name" value="OS12G0638800 PROTEIN"/>
    <property type="match status" value="1"/>
</dbReference>